<dbReference type="PANTHER" id="PTHR48081:SF8">
    <property type="entry name" value="ALPHA_BETA HYDROLASE FOLD-3 DOMAIN-CONTAINING PROTEIN-RELATED"/>
    <property type="match status" value="1"/>
</dbReference>
<dbReference type="EMBL" id="JBHUHR010000021">
    <property type="protein sequence ID" value="MFD2034612.1"/>
    <property type="molecule type" value="Genomic_DNA"/>
</dbReference>
<dbReference type="GO" id="GO:0016787">
    <property type="term" value="F:hydrolase activity"/>
    <property type="evidence" value="ECO:0007669"/>
    <property type="project" value="UniProtKB-KW"/>
</dbReference>
<dbReference type="InterPro" id="IPR050300">
    <property type="entry name" value="GDXG_lipolytic_enzyme"/>
</dbReference>
<gene>
    <name evidence="3" type="ORF">ACFSKL_07430</name>
</gene>
<accession>A0ABW4VJV5</accession>
<reference evidence="4" key="1">
    <citation type="journal article" date="2019" name="Int. J. Syst. Evol. Microbiol.">
        <title>The Global Catalogue of Microorganisms (GCM) 10K type strain sequencing project: providing services to taxonomists for standard genome sequencing and annotation.</title>
        <authorList>
            <consortium name="The Broad Institute Genomics Platform"/>
            <consortium name="The Broad Institute Genome Sequencing Center for Infectious Disease"/>
            <person name="Wu L."/>
            <person name="Ma J."/>
        </authorList>
    </citation>
    <scope>NUCLEOTIDE SEQUENCE [LARGE SCALE GENOMIC DNA]</scope>
    <source>
        <strain evidence="4">CGMCC 1.15180</strain>
    </source>
</reference>
<keyword evidence="4" id="KW-1185">Reference proteome</keyword>
<dbReference type="SUPFAM" id="SSF53474">
    <property type="entry name" value="alpha/beta-Hydrolases"/>
    <property type="match status" value="1"/>
</dbReference>
<proteinExistence type="predicted"/>
<comment type="caution">
    <text evidence="3">The sequence shown here is derived from an EMBL/GenBank/DDBJ whole genome shotgun (WGS) entry which is preliminary data.</text>
</comment>
<dbReference type="Pfam" id="PF07859">
    <property type="entry name" value="Abhydrolase_3"/>
    <property type="match status" value="1"/>
</dbReference>
<evidence type="ECO:0000313" key="3">
    <source>
        <dbReference type="EMBL" id="MFD2034612.1"/>
    </source>
</evidence>
<evidence type="ECO:0000313" key="4">
    <source>
        <dbReference type="Proteomes" id="UP001597361"/>
    </source>
</evidence>
<dbReference type="InterPro" id="IPR013094">
    <property type="entry name" value="AB_hydrolase_3"/>
</dbReference>
<evidence type="ECO:0000259" key="2">
    <source>
        <dbReference type="Pfam" id="PF07859"/>
    </source>
</evidence>
<keyword evidence="1 3" id="KW-0378">Hydrolase</keyword>
<feature type="domain" description="Alpha/beta hydrolase fold-3" evidence="2">
    <location>
        <begin position="125"/>
        <end position="330"/>
    </location>
</feature>
<dbReference type="PANTHER" id="PTHR48081">
    <property type="entry name" value="AB HYDROLASE SUPERFAMILY PROTEIN C4A8.06C"/>
    <property type="match status" value="1"/>
</dbReference>
<organism evidence="3 4">
    <name type="scientific">Belliella marina</name>
    <dbReference type="NCBI Taxonomy" id="1644146"/>
    <lineage>
        <taxon>Bacteria</taxon>
        <taxon>Pseudomonadati</taxon>
        <taxon>Bacteroidota</taxon>
        <taxon>Cytophagia</taxon>
        <taxon>Cytophagales</taxon>
        <taxon>Cyclobacteriaceae</taxon>
        <taxon>Belliella</taxon>
    </lineage>
</organism>
<dbReference type="Gene3D" id="3.40.50.1820">
    <property type="entry name" value="alpha/beta hydrolase"/>
    <property type="match status" value="1"/>
</dbReference>
<sequence>MLIAKGYSGLLKINIKKHKPANKMDNNQSNKATHLPQTKGYSLDPEIGQAISNFFAMLPTGELPEKADWRILRETINGFYAILSQNFPIHPEVSTKDFNIRTSAGTEIKLRWYSPPGKVVSGSAIVYVHGGGRVSGSVESYDRIVSHFAYKSGVPFLSVDYHLSPEVQGDVQAEEVFSALTWLKKQAVDLEIDENRIAIMGDSAGGGIAAAVAILARDRKVQLTRQILIYPMLDDRIMIPDERLLPFAVWTYDNNDTGWTASLGEDRGKDGISAIASPGRLLEFEGLASAFISVGDLDIFRNENLEYAGKLAKAGVPIEFHIHQGAPHGFDFMAPDAAVSKRAIEDYIRQIQSV</sequence>
<protein>
    <submittedName>
        <fullName evidence="3">Alpha/beta hydrolase</fullName>
    </submittedName>
</protein>
<dbReference type="InterPro" id="IPR029058">
    <property type="entry name" value="AB_hydrolase_fold"/>
</dbReference>
<dbReference type="RefSeq" id="WP_376884932.1">
    <property type="nucleotide sequence ID" value="NZ_JBHUHR010000021.1"/>
</dbReference>
<dbReference type="Proteomes" id="UP001597361">
    <property type="component" value="Unassembled WGS sequence"/>
</dbReference>
<name>A0ABW4VJV5_9BACT</name>
<evidence type="ECO:0000256" key="1">
    <source>
        <dbReference type="ARBA" id="ARBA00022801"/>
    </source>
</evidence>